<proteinExistence type="inferred from homology"/>
<reference evidence="8 9" key="1">
    <citation type="submission" date="2020-08" db="EMBL/GenBank/DDBJ databases">
        <title>Genome sequence of Thermomonas carbonis KCTC 42013T.</title>
        <authorList>
            <person name="Hyun D.-W."/>
            <person name="Bae J.-W."/>
        </authorList>
    </citation>
    <scope>NUCLEOTIDE SEQUENCE [LARGE SCALE GENOMIC DNA]</scope>
    <source>
        <strain evidence="8 9">KCTC 42013</strain>
    </source>
</reference>
<evidence type="ECO:0000256" key="7">
    <source>
        <dbReference type="ARBA" id="ARBA00033711"/>
    </source>
</evidence>
<accession>A0A7G9SML3</accession>
<dbReference type="KEGG" id="tcn:H9L16_10245"/>
<evidence type="ECO:0000256" key="3">
    <source>
        <dbReference type="ARBA" id="ARBA00012953"/>
    </source>
</evidence>
<comment type="similarity">
    <text evidence="2">Belongs to the ComB family.</text>
</comment>
<protein>
    <recommendedName>
        <fullName evidence="4">Probable 2-phosphosulfolactate phosphatase</fullName>
        <ecNumber evidence="3">3.1.3.71</ecNumber>
    </recommendedName>
</protein>
<dbReference type="Proteomes" id="UP000515804">
    <property type="component" value="Chromosome"/>
</dbReference>
<dbReference type="InterPro" id="IPR036702">
    <property type="entry name" value="ComB-like_sf"/>
</dbReference>
<evidence type="ECO:0000256" key="4">
    <source>
        <dbReference type="ARBA" id="ARBA00021948"/>
    </source>
</evidence>
<dbReference type="SUPFAM" id="SSF142823">
    <property type="entry name" value="ComB-like"/>
    <property type="match status" value="1"/>
</dbReference>
<dbReference type="GO" id="GO:0000287">
    <property type="term" value="F:magnesium ion binding"/>
    <property type="evidence" value="ECO:0007669"/>
    <property type="project" value="InterPro"/>
</dbReference>
<dbReference type="RefSeq" id="WP_187551611.1">
    <property type="nucleotide sequence ID" value="NZ_BMZL01000002.1"/>
</dbReference>
<dbReference type="EMBL" id="CP060719">
    <property type="protein sequence ID" value="QNN69088.1"/>
    <property type="molecule type" value="Genomic_DNA"/>
</dbReference>
<dbReference type="Gene3D" id="3.90.1560.10">
    <property type="entry name" value="ComB-like"/>
    <property type="match status" value="1"/>
</dbReference>
<gene>
    <name evidence="8" type="ORF">H9L16_10245</name>
</gene>
<evidence type="ECO:0000256" key="5">
    <source>
        <dbReference type="ARBA" id="ARBA00022801"/>
    </source>
</evidence>
<keyword evidence="5" id="KW-0378">Hydrolase</keyword>
<comment type="catalytic activity">
    <reaction evidence="7">
        <text>(2R)-O-phospho-3-sulfolactate + H2O = (2R)-3-sulfolactate + phosphate</text>
        <dbReference type="Rhea" id="RHEA:23416"/>
        <dbReference type="ChEBI" id="CHEBI:15377"/>
        <dbReference type="ChEBI" id="CHEBI:15597"/>
        <dbReference type="ChEBI" id="CHEBI:43474"/>
        <dbReference type="ChEBI" id="CHEBI:58738"/>
        <dbReference type="EC" id="3.1.3.71"/>
    </reaction>
</comment>
<dbReference type="GO" id="GO:0050532">
    <property type="term" value="F:2-phosphosulfolactate phosphatase activity"/>
    <property type="evidence" value="ECO:0007669"/>
    <property type="project" value="UniProtKB-EC"/>
</dbReference>
<dbReference type="PANTHER" id="PTHR37311:SF1">
    <property type="entry name" value="2-PHOSPHOSULFOLACTATE PHOSPHATASE-RELATED"/>
    <property type="match status" value="1"/>
</dbReference>
<dbReference type="GO" id="GO:0050545">
    <property type="term" value="F:sulfopyruvate decarboxylase activity"/>
    <property type="evidence" value="ECO:0007669"/>
    <property type="project" value="TreeGrafter"/>
</dbReference>
<name>A0A7G9SML3_9GAMM</name>
<dbReference type="AlphaFoldDB" id="A0A7G9SML3"/>
<evidence type="ECO:0000313" key="8">
    <source>
        <dbReference type="EMBL" id="QNN69088.1"/>
    </source>
</evidence>
<dbReference type="InterPro" id="IPR005238">
    <property type="entry name" value="ComB-like"/>
</dbReference>
<evidence type="ECO:0000256" key="2">
    <source>
        <dbReference type="ARBA" id="ARBA00009997"/>
    </source>
</evidence>
<evidence type="ECO:0000313" key="9">
    <source>
        <dbReference type="Proteomes" id="UP000515804"/>
    </source>
</evidence>
<organism evidence="8 9">
    <name type="scientific">Thermomonas carbonis</name>
    <dbReference type="NCBI Taxonomy" id="1463158"/>
    <lineage>
        <taxon>Bacteria</taxon>
        <taxon>Pseudomonadati</taxon>
        <taxon>Pseudomonadota</taxon>
        <taxon>Gammaproteobacteria</taxon>
        <taxon>Lysobacterales</taxon>
        <taxon>Lysobacteraceae</taxon>
        <taxon>Thermomonas</taxon>
    </lineage>
</organism>
<dbReference type="PANTHER" id="PTHR37311">
    <property type="entry name" value="2-PHOSPHOSULFOLACTATE PHOSPHATASE-RELATED"/>
    <property type="match status" value="1"/>
</dbReference>
<sequence length="244" mass="24976">MIEAATRPSLHVLVRREDIDVSRLEGRVVVVIDVLFATSTIVHALASGASLVYPAFDADDARRAAAARPDALVAGEYLAQTLPEHAPATPLALAACLRDGSELVYFTTNGTRAIATCEGASAVYAGALTNAAALAAHIAATHPGAPVLLVCAGSVGRLCLEDFIGAGHLVQALRAKGDYALTDAALAAALACGDVDPAQLLNASRVGRMLSRAGMEDEIAHAAAADSSPVVPVLRDRVLVRAVA</sequence>
<comment type="cofactor">
    <cofactor evidence="1">
        <name>Mg(2+)</name>
        <dbReference type="ChEBI" id="CHEBI:18420"/>
    </cofactor>
</comment>
<keyword evidence="9" id="KW-1185">Reference proteome</keyword>
<evidence type="ECO:0000256" key="1">
    <source>
        <dbReference type="ARBA" id="ARBA00001946"/>
    </source>
</evidence>
<dbReference type="Pfam" id="PF04029">
    <property type="entry name" value="2-ph_phosp"/>
    <property type="match status" value="1"/>
</dbReference>
<evidence type="ECO:0000256" key="6">
    <source>
        <dbReference type="ARBA" id="ARBA00022842"/>
    </source>
</evidence>
<dbReference type="EC" id="3.1.3.71" evidence="3"/>
<keyword evidence="6" id="KW-0460">Magnesium</keyword>